<dbReference type="Proteomes" id="UP000027997">
    <property type="component" value="Unassembled WGS sequence"/>
</dbReference>
<dbReference type="Pfam" id="PF04288">
    <property type="entry name" value="MukE"/>
    <property type="match status" value="1"/>
</dbReference>
<evidence type="ECO:0000313" key="7">
    <source>
        <dbReference type="EMBL" id="KEI69504.1"/>
    </source>
</evidence>
<dbReference type="RefSeq" id="WP_034843884.1">
    <property type="nucleotide sequence ID" value="NZ_JOJP01000001.1"/>
</dbReference>
<dbReference type="Gene3D" id="1.10.10.2250">
    <property type="match status" value="1"/>
</dbReference>
<evidence type="ECO:0000256" key="1">
    <source>
        <dbReference type="ARBA" id="ARBA00022490"/>
    </source>
</evidence>
<name>A0A081K5S8_9GAMM</name>
<evidence type="ECO:0000256" key="5">
    <source>
        <dbReference type="ARBA" id="ARBA00023306"/>
    </source>
</evidence>
<evidence type="ECO:0000256" key="6">
    <source>
        <dbReference type="SAM" id="MobiDB-lite"/>
    </source>
</evidence>
<dbReference type="InterPro" id="IPR042037">
    <property type="entry name" value="MukE_C"/>
</dbReference>
<evidence type="ECO:0000256" key="3">
    <source>
        <dbReference type="ARBA" id="ARBA00022829"/>
    </source>
</evidence>
<keyword evidence="2" id="KW-0132">Cell division</keyword>
<evidence type="ECO:0000313" key="8">
    <source>
        <dbReference type="Proteomes" id="UP000027997"/>
    </source>
</evidence>
<organism evidence="7 8">
    <name type="scientific">Endozoicomonas elysicola</name>
    <dbReference type="NCBI Taxonomy" id="305900"/>
    <lineage>
        <taxon>Bacteria</taxon>
        <taxon>Pseudomonadati</taxon>
        <taxon>Pseudomonadota</taxon>
        <taxon>Gammaproteobacteria</taxon>
        <taxon>Oceanospirillales</taxon>
        <taxon>Endozoicomonadaceae</taxon>
        <taxon>Endozoicomonas</taxon>
    </lineage>
</organism>
<feature type="region of interest" description="Disordered" evidence="6">
    <location>
        <begin position="215"/>
        <end position="234"/>
    </location>
</feature>
<keyword evidence="5" id="KW-0131">Cell cycle</keyword>
<comment type="caution">
    <text evidence="7">The sequence shown here is derived from an EMBL/GenBank/DDBJ whole genome shotgun (WGS) entry which is preliminary data.</text>
</comment>
<dbReference type="GO" id="GO:0005737">
    <property type="term" value="C:cytoplasm"/>
    <property type="evidence" value="ECO:0007669"/>
    <property type="project" value="InterPro"/>
</dbReference>
<gene>
    <name evidence="7" type="ORF">GV64_01000</name>
</gene>
<proteinExistence type="predicted"/>
<dbReference type="GO" id="GO:0030261">
    <property type="term" value="P:chromosome condensation"/>
    <property type="evidence" value="ECO:0007669"/>
    <property type="project" value="UniProtKB-KW"/>
</dbReference>
<evidence type="ECO:0000256" key="4">
    <source>
        <dbReference type="ARBA" id="ARBA00023067"/>
    </source>
</evidence>
<keyword evidence="1" id="KW-0963">Cytoplasm</keyword>
<protein>
    <recommendedName>
        <fullName evidence="9">Condesin subunit E</fullName>
    </recommendedName>
</protein>
<dbReference type="CDD" id="cd16336">
    <property type="entry name" value="MukE"/>
    <property type="match status" value="1"/>
</dbReference>
<dbReference type="GO" id="GO:0007059">
    <property type="term" value="P:chromosome segregation"/>
    <property type="evidence" value="ECO:0007669"/>
    <property type="project" value="UniProtKB-KW"/>
</dbReference>
<dbReference type="Gene3D" id="1.10.10.2260">
    <property type="entry name" value="MukE-like family, C-terminal domain"/>
    <property type="match status" value="1"/>
</dbReference>
<keyword evidence="4" id="KW-0226">DNA condensation</keyword>
<sequence length="250" mass="28766">MTDNPYQQIADLINDECFPELDTRLRRGEHIDARYHRLFNIIQDGFPLLAEYYLRFGSDLVQAPEAYYYLRPGTSGKSLIRSRKLDELTMIAGQVLAMFHLDPEQLEGSGWISTDAVYERLRLLLENDYLCQLLERKKIETQADRDKAMETLRRAIRQLARLGMVRLEGNQANRLQTQAPLMRFIDPVRSTASTTEGTRAAMEQLVRDGYISLDEDDESLKPDCTESEEKASNENVTVVVEQAIEEEQEA</sequence>
<keyword evidence="8" id="KW-1185">Reference proteome</keyword>
<dbReference type="STRING" id="305900.GV64_01000"/>
<dbReference type="eggNOG" id="COG3095">
    <property type="taxonomic scope" value="Bacteria"/>
</dbReference>
<dbReference type="InterPro" id="IPR007385">
    <property type="entry name" value="Scp_MukE"/>
</dbReference>
<evidence type="ECO:0000256" key="2">
    <source>
        <dbReference type="ARBA" id="ARBA00022618"/>
    </source>
</evidence>
<accession>A0A081K5S8</accession>
<keyword evidence="3" id="KW-0159">Chromosome partition</keyword>
<evidence type="ECO:0008006" key="9">
    <source>
        <dbReference type="Google" id="ProtNLM"/>
    </source>
</evidence>
<feature type="compositionally biased region" description="Basic and acidic residues" evidence="6">
    <location>
        <begin position="219"/>
        <end position="232"/>
    </location>
</feature>
<dbReference type="GO" id="GO:0051301">
    <property type="term" value="P:cell division"/>
    <property type="evidence" value="ECO:0007669"/>
    <property type="project" value="UniProtKB-KW"/>
</dbReference>
<reference evidence="7 8" key="1">
    <citation type="submission" date="2014-06" db="EMBL/GenBank/DDBJ databases">
        <title>Whole Genome Sequences of Three Symbiotic Endozoicomonas Bacteria.</title>
        <authorList>
            <person name="Neave M.J."/>
            <person name="Apprill A."/>
            <person name="Voolstra C.R."/>
        </authorList>
    </citation>
    <scope>NUCLEOTIDE SEQUENCE [LARGE SCALE GENOMIC DNA]</scope>
    <source>
        <strain evidence="7 8">DSM 22380</strain>
    </source>
</reference>
<dbReference type="AlphaFoldDB" id="A0A081K5S8"/>
<dbReference type="InterPro" id="IPR042038">
    <property type="entry name" value="MukE_N"/>
</dbReference>
<dbReference type="EMBL" id="JOJP01000001">
    <property type="protein sequence ID" value="KEI69504.1"/>
    <property type="molecule type" value="Genomic_DNA"/>
</dbReference>